<dbReference type="CDD" id="cd09272">
    <property type="entry name" value="RNase_HI_RT_Ty1"/>
    <property type="match status" value="1"/>
</dbReference>
<dbReference type="InterPro" id="IPR057670">
    <property type="entry name" value="SH3_retrovirus"/>
</dbReference>
<dbReference type="GO" id="GO:0003676">
    <property type="term" value="F:nucleic acid binding"/>
    <property type="evidence" value="ECO:0007669"/>
    <property type="project" value="InterPro"/>
</dbReference>
<keyword evidence="1" id="KW-0064">Aspartyl protease</keyword>
<dbReference type="PANTHER" id="PTHR11439:SF470">
    <property type="entry name" value="CYSTEINE-RICH RLK (RECEPTOR-LIKE PROTEIN KINASE) 8"/>
    <property type="match status" value="1"/>
</dbReference>
<dbReference type="Proteomes" id="UP000245207">
    <property type="component" value="Unassembled WGS sequence"/>
</dbReference>
<dbReference type="Pfam" id="PF22936">
    <property type="entry name" value="Pol_BBD"/>
    <property type="match status" value="1"/>
</dbReference>
<sequence length="1574" mass="177888">MTTTTTTPPLPDNDVTSPYHPLYLHPQDHPGLILISKKLTGSDNYGSWKRSMMIALNAKNKMKIVNGEFAEPSVNSETRALWERTNDMIISWILNTISEQISNSLSFVNTAFDLWHELQEHYSQLDGHRIYQLTNDLVQLKQNNTSIEIYYQKLKGLWDEYDSLEAPYLCVCICNCENGRINGERDQRKRLIQFLMGLDECYANIRGQILLMNPMPSVAKAYSMIRQEEKQREVHNTVLPTATALSAQSNRSRAPYNNYNRTGRNYSQGDTSMRNTHTNDHPARRSVFKKGVFCGNCGKEGHIKEECYQLVGYPPGHPFHGKYQPSNNSQRQNTQASRQVNLTMAQGTSSGTSNGTSNQADTAMSARMDQLQNQLNQMMLLMQNNKDASPDFSHNAEGNPKLVASIITRKYKLVASHITARRYKFIASVLIDFKTLWVVDSGATDHVCISLTLMHNIHICTQPIFVTLPNGQQTQVTQIGSVHINSAITLHDVLYIPSFSYNLLSVSKLGTHIPLSILFTPFSCYFQDHHKRIAHGSLYNGLYIIKQDSQGPSSTILSINNNNIALWHSRLGHPSHSVLQQIKHISVSKQCTSHICDICPMAKQHALPFSSSSFHATSMFELIHVDLWGPYKYSTVNNCKYFLTIVDDYSRATWTYLLPSKAHTTSNIKTFHAFVQNHFNTSIKTIRSDNGSEFLNHNLTTFFQNHGIIHQTSCPYTPQQNSRVERKHKHLLEVARALRFQANIPIHLWGYCLITATYLINRLPCKPLNQKSPYELLYKTPPPLDHLKVFGCQASAHQHPQDKFEPRAKPCVFIGYPTTQKGYLLYDVTTQKTFVSRHVRFNESVFPFQNKPSKTSPSTSSTSTPSDFTHHQSPQSLTPEPSISQSDHSNHSSPTPTTPPTPASPPTPTPTPPLCTDPTPNNTPHNTNPPSHNSPSPTSSSHSTSQHTIPPTPPPPPPPPPLRKSTRTSHLPQKLNDFQINLPYTRHTTQSFIKFHHSKYINYHNIKARTHRHLIHNINSTVEPKSFTQASKNPRWKEAVDKELHALHLNHTWEVVTLPIGKRAIGSKWVFRIKLHSDGTVEKYKARLVAKGYTQQEGTDYTETFAPVAKMVTIRTLLVTAVQQNWHIAQLDINNAFLHGDLHEEVYMELPQGYQPNTTLPNPVCKLKKSLYGLKQANRQWFSKLTTFLLNHGFIQSFADTSLLTYTKGNDFLALVIYVDDILLTGNNSTLINHFKHQLDITFSIKDLGQLNYYLGIEFLRNSQGITMSQRKYALELLHSAKVLDLKPAHIPIDPIVKLNDTDGEPLSDPSLYRATVGKLLYLTITRPDLSYAAHALSQFSHSPRTPHWKALIKVLRYIKLCPGQGLFISKASTLPLKAFCDSDWANCSATRRSVTGFCIFLGPNLISWQSKKQSVVSRSSTEAEYRALADCTCEITWLLSLLKDLRIKTTSPVPIYCDNQSSIALASNPIQHARTKHIEIDCHFVREKIKNGTILPTFVSSKHQAADALTKGLNRSPFHNCISKYGMCDPYTLPTCRGGNGDKDQDNKSKVINTVLSTNYLHHYKCLHVCNNM</sequence>
<comment type="caution">
    <text evidence="6">The sequence shown here is derived from an EMBL/GenBank/DDBJ whole genome shotgun (WGS) entry which is preliminary data.</text>
</comment>
<dbReference type="GO" id="GO:0015074">
    <property type="term" value="P:DNA integration"/>
    <property type="evidence" value="ECO:0007669"/>
    <property type="project" value="InterPro"/>
</dbReference>
<keyword evidence="7" id="KW-1185">Reference proteome</keyword>
<dbReference type="Pfam" id="PF13976">
    <property type="entry name" value="gag_pre-integrs"/>
    <property type="match status" value="1"/>
</dbReference>
<protein>
    <recommendedName>
        <fullName evidence="8">Retrovirus-related Pol polyprotein from transposon TNT 1-94</fullName>
    </recommendedName>
</protein>
<dbReference type="EMBL" id="PKPP01000189">
    <property type="protein sequence ID" value="PWA96217.1"/>
    <property type="molecule type" value="Genomic_DNA"/>
</dbReference>
<feature type="compositionally biased region" description="Pro residues" evidence="3">
    <location>
        <begin position="896"/>
        <end position="915"/>
    </location>
</feature>
<feature type="compositionally biased region" description="Pro residues" evidence="3">
    <location>
        <begin position="950"/>
        <end position="962"/>
    </location>
</feature>
<dbReference type="InterPro" id="IPR012337">
    <property type="entry name" value="RNaseH-like_sf"/>
</dbReference>
<dbReference type="InterPro" id="IPR001584">
    <property type="entry name" value="Integrase_cat-core"/>
</dbReference>
<feature type="compositionally biased region" description="Polar residues" evidence="3">
    <location>
        <begin position="324"/>
        <end position="337"/>
    </location>
</feature>
<evidence type="ECO:0000259" key="4">
    <source>
        <dbReference type="PROSITE" id="PS50158"/>
    </source>
</evidence>
<dbReference type="Gene3D" id="3.30.420.10">
    <property type="entry name" value="Ribonuclease H-like superfamily/Ribonuclease H"/>
    <property type="match status" value="1"/>
</dbReference>
<proteinExistence type="predicted"/>
<evidence type="ECO:0000256" key="1">
    <source>
        <dbReference type="ARBA" id="ARBA00022750"/>
    </source>
</evidence>
<dbReference type="InterPro" id="IPR025724">
    <property type="entry name" value="GAG-pre-integrase_dom"/>
</dbReference>
<feature type="region of interest" description="Disordered" evidence="3">
    <location>
        <begin position="847"/>
        <end position="968"/>
    </location>
</feature>
<evidence type="ECO:0000256" key="3">
    <source>
        <dbReference type="SAM" id="MobiDB-lite"/>
    </source>
</evidence>
<dbReference type="InterPro" id="IPR036397">
    <property type="entry name" value="RNaseH_sf"/>
</dbReference>
<feature type="region of interest" description="Disordered" evidence="3">
    <location>
        <begin position="1"/>
        <end position="20"/>
    </location>
</feature>
<dbReference type="SUPFAM" id="SSF53098">
    <property type="entry name" value="Ribonuclease H-like"/>
    <property type="match status" value="1"/>
</dbReference>
<dbReference type="Pfam" id="PF25597">
    <property type="entry name" value="SH3_retrovirus"/>
    <property type="match status" value="1"/>
</dbReference>
<dbReference type="GO" id="GO:0008270">
    <property type="term" value="F:zinc ion binding"/>
    <property type="evidence" value="ECO:0007669"/>
    <property type="project" value="UniProtKB-KW"/>
</dbReference>
<evidence type="ECO:0000256" key="2">
    <source>
        <dbReference type="PROSITE-ProRule" id="PRU00047"/>
    </source>
</evidence>
<feature type="compositionally biased region" description="Polar residues" evidence="3">
    <location>
        <begin position="247"/>
        <end position="276"/>
    </location>
</feature>
<feature type="domain" description="CCHC-type" evidence="4">
    <location>
        <begin position="294"/>
        <end position="307"/>
    </location>
</feature>
<feature type="compositionally biased region" description="Polar residues" evidence="3">
    <location>
        <begin position="871"/>
        <end position="881"/>
    </location>
</feature>
<name>A0A2U1QE18_ARTAN</name>
<accession>A0A2U1QE18</accession>
<feature type="domain" description="Integrase catalytic" evidence="5">
    <location>
        <begin position="604"/>
        <end position="781"/>
    </location>
</feature>
<keyword evidence="1" id="KW-0378">Hydrolase</keyword>
<feature type="compositionally biased region" description="Low complexity" evidence="3">
    <location>
        <begin position="851"/>
        <end position="866"/>
    </location>
</feature>
<dbReference type="Pfam" id="PF07727">
    <property type="entry name" value="RVT_2"/>
    <property type="match status" value="1"/>
</dbReference>
<dbReference type="OrthoDB" id="1106744at2759"/>
<feature type="region of interest" description="Disordered" evidence="3">
    <location>
        <begin position="318"/>
        <end position="337"/>
    </location>
</feature>
<dbReference type="PANTHER" id="PTHR11439">
    <property type="entry name" value="GAG-POL-RELATED RETROTRANSPOSON"/>
    <property type="match status" value="1"/>
</dbReference>
<dbReference type="Pfam" id="PF14244">
    <property type="entry name" value="Retrotran_gag_3"/>
    <property type="match status" value="1"/>
</dbReference>
<dbReference type="STRING" id="35608.A0A2U1QE18"/>
<evidence type="ECO:0000259" key="5">
    <source>
        <dbReference type="PROSITE" id="PS50994"/>
    </source>
</evidence>
<dbReference type="InterPro" id="IPR043502">
    <property type="entry name" value="DNA/RNA_pol_sf"/>
</dbReference>
<dbReference type="Pfam" id="PF00665">
    <property type="entry name" value="rve"/>
    <property type="match status" value="1"/>
</dbReference>
<dbReference type="SUPFAM" id="SSF56672">
    <property type="entry name" value="DNA/RNA polymerases"/>
    <property type="match status" value="1"/>
</dbReference>
<evidence type="ECO:0008006" key="8">
    <source>
        <dbReference type="Google" id="ProtNLM"/>
    </source>
</evidence>
<feature type="region of interest" description="Disordered" evidence="3">
    <location>
        <begin position="247"/>
        <end position="283"/>
    </location>
</feature>
<dbReference type="InterPro" id="IPR001878">
    <property type="entry name" value="Znf_CCHC"/>
</dbReference>
<dbReference type="PROSITE" id="PS50158">
    <property type="entry name" value="ZF_CCHC"/>
    <property type="match status" value="1"/>
</dbReference>
<dbReference type="InterPro" id="IPR013103">
    <property type="entry name" value="RVT_2"/>
</dbReference>
<evidence type="ECO:0000313" key="7">
    <source>
        <dbReference type="Proteomes" id="UP000245207"/>
    </source>
</evidence>
<reference evidence="6 7" key="1">
    <citation type="journal article" date="2018" name="Mol. Plant">
        <title>The genome of Artemisia annua provides insight into the evolution of Asteraceae family and artemisinin biosynthesis.</title>
        <authorList>
            <person name="Shen Q."/>
            <person name="Zhang L."/>
            <person name="Liao Z."/>
            <person name="Wang S."/>
            <person name="Yan T."/>
            <person name="Shi P."/>
            <person name="Liu M."/>
            <person name="Fu X."/>
            <person name="Pan Q."/>
            <person name="Wang Y."/>
            <person name="Lv Z."/>
            <person name="Lu X."/>
            <person name="Zhang F."/>
            <person name="Jiang W."/>
            <person name="Ma Y."/>
            <person name="Chen M."/>
            <person name="Hao X."/>
            <person name="Li L."/>
            <person name="Tang Y."/>
            <person name="Lv G."/>
            <person name="Zhou Y."/>
            <person name="Sun X."/>
            <person name="Brodelius P.E."/>
            <person name="Rose J.K.C."/>
            <person name="Tang K."/>
        </authorList>
    </citation>
    <scope>NUCLEOTIDE SEQUENCE [LARGE SCALE GENOMIC DNA]</scope>
    <source>
        <strain evidence="7">cv. Huhao1</strain>
        <tissue evidence="6">Leaf</tissue>
    </source>
</reference>
<dbReference type="GO" id="GO:0004190">
    <property type="term" value="F:aspartic-type endopeptidase activity"/>
    <property type="evidence" value="ECO:0007669"/>
    <property type="project" value="UniProtKB-KW"/>
</dbReference>
<keyword evidence="2" id="KW-0479">Metal-binding</keyword>
<keyword evidence="2" id="KW-0863">Zinc-finger</keyword>
<organism evidence="6 7">
    <name type="scientific">Artemisia annua</name>
    <name type="common">Sweet wormwood</name>
    <dbReference type="NCBI Taxonomy" id="35608"/>
    <lineage>
        <taxon>Eukaryota</taxon>
        <taxon>Viridiplantae</taxon>
        <taxon>Streptophyta</taxon>
        <taxon>Embryophyta</taxon>
        <taxon>Tracheophyta</taxon>
        <taxon>Spermatophyta</taxon>
        <taxon>Magnoliopsida</taxon>
        <taxon>eudicotyledons</taxon>
        <taxon>Gunneridae</taxon>
        <taxon>Pentapetalae</taxon>
        <taxon>asterids</taxon>
        <taxon>campanulids</taxon>
        <taxon>Asterales</taxon>
        <taxon>Asteraceae</taxon>
        <taxon>Asteroideae</taxon>
        <taxon>Anthemideae</taxon>
        <taxon>Artemisiinae</taxon>
        <taxon>Artemisia</taxon>
    </lineage>
</organism>
<keyword evidence="1" id="KW-0645">Protease</keyword>
<dbReference type="InterPro" id="IPR029472">
    <property type="entry name" value="Copia-like_N"/>
</dbReference>
<gene>
    <name evidence="6" type="ORF">CTI12_AA041970</name>
</gene>
<keyword evidence="2" id="KW-0862">Zinc</keyword>
<dbReference type="InterPro" id="IPR054722">
    <property type="entry name" value="PolX-like_BBD"/>
</dbReference>
<dbReference type="PROSITE" id="PS50994">
    <property type="entry name" value="INTEGRASE"/>
    <property type="match status" value="1"/>
</dbReference>
<feature type="compositionally biased region" description="Low complexity" evidence="3">
    <location>
        <begin position="916"/>
        <end position="949"/>
    </location>
</feature>
<evidence type="ECO:0000313" key="6">
    <source>
        <dbReference type="EMBL" id="PWA96217.1"/>
    </source>
</evidence>
<feature type="compositionally biased region" description="Low complexity" evidence="3">
    <location>
        <begin position="882"/>
        <end position="895"/>
    </location>
</feature>